<evidence type="ECO:0000313" key="2">
    <source>
        <dbReference type="EMBL" id="KAK4219837.1"/>
    </source>
</evidence>
<keyword evidence="3" id="KW-1185">Reference proteome</keyword>
<dbReference type="Proteomes" id="UP001301769">
    <property type="component" value="Unassembled WGS sequence"/>
</dbReference>
<protein>
    <submittedName>
        <fullName evidence="2">Uncharacterized protein</fullName>
    </submittedName>
</protein>
<evidence type="ECO:0000313" key="3">
    <source>
        <dbReference type="Proteomes" id="UP001301769"/>
    </source>
</evidence>
<organism evidence="2 3">
    <name type="scientific">Rhypophila decipiens</name>
    <dbReference type="NCBI Taxonomy" id="261697"/>
    <lineage>
        <taxon>Eukaryota</taxon>
        <taxon>Fungi</taxon>
        <taxon>Dikarya</taxon>
        <taxon>Ascomycota</taxon>
        <taxon>Pezizomycotina</taxon>
        <taxon>Sordariomycetes</taxon>
        <taxon>Sordariomycetidae</taxon>
        <taxon>Sordariales</taxon>
        <taxon>Naviculisporaceae</taxon>
        <taxon>Rhypophila</taxon>
    </lineage>
</organism>
<proteinExistence type="predicted"/>
<feature type="region of interest" description="Disordered" evidence="1">
    <location>
        <begin position="260"/>
        <end position="289"/>
    </location>
</feature>
<evidence type="ECO:0000256" key="1">
    <source>
        <dbReference type="SAM" id="MobiDB-lite"/>
    </source>
</evidence>
<dbReference type="AlphaFoldDB" id="A0AAN6YP60"/>
<name>A0AAN6YP60_9PEZI</name>
<reference evidence="2" key="1">
    <citation type="journal article" date="2023" name="Mol. Phylogenet. Evol.">
        <title>Genome-scale phylogeny and comparative genomics of the fungal order Sordariales.</title>
        <authorList>
            <person name="Hensen N."/>
            <person name="Bonometti L."/>
            <person name="Westerberg I."/>
            <person name="Brannstrom I.O."/>
            <person name="Guillou S."/>
            <person name="Cros-Aarteil S."/>
            <person name="Calhoun S."/>
            <person name="Haridas S."/>
            <person name="Kuo A."/>
            <person name="Mondo S."/>
            <person name="Pangilinan J."/>
            <person name="Riley R."/>
            <person name="LaButti K."/>
            <person name="Andreopoulos B."/>
            <person name="Lipzen A."/>
            <person name="Chen C."/>
            <person name="Yan M."/>
            <person name="Daum C."/>
            <person name="Ng V."/>
            <person name="Clum A."/>
            <person name="Steindorff A."/>
            <person name="Ohm R.A."/>
            <person name="Martin F."/>
            <person name="Silar P."/>
            <person name="Natvig D.O."/>
            <person name="Lalanne C."/>
            <person name="Gautier V."/>
            <person name="Ament-Velasquez S.L."/>
            <person name="Kruys A."/>
            <person name="Hutchinson M.I."/>
            <person name="Powell A.J."/>
            <person name="Barry K."/>
            <person name="Miller A.N."/>
            <person name="Grigoriev I.V."/>
            <person name="Debuchy R."/>
            <person name="Gladieux P."/>
            <person name="Hiltunen Thoren M."/>
            <person name="Johannesson H."/>
        </authorList>
    </citation>
    <scope>NUCLEOTIDE SEQUENCE</scope>
    <source>
        <strain evidence="2">PSN293</strain>
    </source>
</reference>
<sequence>MPRSLASLKCGVGRDIGSARPKGGQNTCFWKCATFGTANGCSGSWDPTSPPFLEKRGLAAFTPKKRPRDPNFPNGSRWKLLQHLRRATGIMLIMMGRHFMHGSKDRAVSRSPWETIANCSRGGLNQTPAMVGVGFFWFGGEQQQRREIQVPPMQRTRNGWYRWDETATMCDVGTRGRRLSLLHAVRQDLIPRSPVSRRSFRKEHYSPAALGSGDARLCTYPPALGFCAQVIVHRAEEASPHPGFSKTVLYIPWAGARKGHGAVRQDPPARTRNGVRTESSKSHIRQGEVGSIEQRWRQAGVFQRTTRSNKTPRLSGVRQLLLQKYWHHDTESGRQQLERRLPLEKSICGRRKILKPRAGFWPGVRTHFRLAPRSPYFRGAGRGPAFLVGPGYGRASISAIWADQPNKSRFCHVGSLIGAHLFFTQPARRLHYAIKRNYQDQKDPSRIRGQWDISSDGPCKVISFLASLP</sequence>
<accession>A0AAN6YP60</accession>
<reference evidence="2" key="2">
    <citation type="submission" date="2023-05" db="EMBL/GenBank/DDBJ databases">
        <authorList>
            <consortium name="Lawrence Berkeley National Laboratory"/>
            <person name="Steindorff A."/>
            <person name="Hensen N."/>
            <person name="Bonometti L."/>
            <person name="Westerberg I."/>
            <person name="Brannstrom I.O."/>
            <person name="Guillou S."/>
            <person name="Cros-Aarteil S."/>
            <person name="Calhoun S."/>
            <person name="Haridas S."/>
            <person name="Kuo A."/>
            <person name="Mondo S."/>
            <person name="Pangilinan J."/>
            <person name="Riley R."/>
            <person name="Labutti K."/>
            <person name="Andreopoulos B."/>
            <person name="Lipzen A."/>
            <person name="Chen C."/>
            <person name="Yanf M."/>
            <person name="Daum C."/>
            <person name="Ng V."/>
            <person name="Clum A."/>
            <person name="Ohm R."/>
            <person name="Martin F."/>
            <person name="Silar P."/>
            <person name="Natvig D."/>
            <person name="Lalanne C."/>
            <person name="Gautier V."/>
            <person name="Ament-Velasquez S.L."/>
            <person name="Kruys A."/>
            <person name="Hutchinson M.I."/>
            <person name="Powell A.J."/>
            <person name="Barry K."/>
            <person name="Miller A.N."/>
            <person name="Grigoriev I.V."/>
            <person name="Debuchy R."/>
            <person name="Gladieux P."/>
            <person name="Thoren M.H."/>
            <person name="Johannesson H."/>
        </authorList>
    </citation>
    <scope>NUCLEOTIDE SEQUENCE</scope>
    <source>
        <strain evidence="2">PSN293</strain>
    </source>
</reference>
<gene>
    <name evidence="2" type="ORF">QBC37DRAFT_394209</name>
</gene>
<comment type="caution">
    <text evidence="2">The sequence shown here is derived from an EMBL/GenBank/DDBJ whole genome shotgun (WGS) entry which is preliminary data.</text>
</comment>
<dbReference type="EMBL" id="MU858046">
    <property type="protein sequence ID" value="KAK4219837.1"/>
    <property type="molecule type" value="Genomic_DNA"/>
</dbReference>